<gene>
    <name evidence="2" type="ORF">EDC22_11183</name>
</gene>
<name>A0A4R3M0G2_9HYPH</name>
<dbReference type="Pfam" id="PF07963">
    <property type="entry name" value="N_methyl"/>
    <property type="match status" value="1"/>
</dbReference>
<keyword evidence="3" id="KW-1185">Reference proteome</keyword>
<proteinExistence type="predicted"/>
<feature type="transmembrane region" description="Helical" evidence="1">
    <location>
        <begin position="20"/>
        <end position="38"/>
    </location>
</feature>
<organism evidence="2 3">
    <name type="scientific">Tepidamorphus gemmatus</name>
    <dbReference type="NCBI Taxonomy" id="747076"/>
    <lineage>
        <taxon>Bacteria</taxon>
        <taxon>Pseudomonadati</taxon>
        <taxon>Pseudomonadota</taxon>
        <taxon>Alphaproteobacteria</taxon>
        <taxon>Hyphomicrobiales</taxon>
        <taxon>Tepidamorphaceae</taxon>
        <taxon>Tepidamorphus</taxon>
    </lineage>
</organism>
<keyword evidence="1" id="KW-0472">Membrane</keyword>
<keyword evidence="1" id="KW-1133">Transmembrane helix</keyword>
<comment type="caution">
    <text evidence="2">The sequence shown here is derived from an EMBL/GenBank/DDBJ whole genome shotgun (WGS) entry which is preliminary data.</text>
</comment>
<dbReference type="InterPro" id="IPR012902">
    <property type="entry name" value="N_methyl_site"/>
</dbReference>
<sequence length="162" mass="17398">MPRTSPAPDRRHDAREGFALIEMVVALAIIGLVMVLVLPRVAREPGPAALRAKAYTVAGLLRDDRNRALLDRRDVVSRVDLGKRVVVSGADGSYVRIPDSVSIDFLQSDQERAAGGGIRFRADGRSSGGVLTLSRGPVGYRISVNWLTAAVDVLPVATQADR</sequence>
<dbReference type="NCBIfam" id="TIGR02532">
    <property type="entry name" value="IV_pilin_GFxxxE"/>
    <property type="match status" value="1"/>
</dbReference>
<dbReference type="OrthoDB" id="7366901at2"/>
<dbReference type="Proteomes" id="UP000295678">
    <property type="component" value="Unassembled WGS sequence"/>
</dbReference>
<evidence type="ECO:0000313" key="2">
    <source>
        <dbReference type="EMBL" id="TCT06500.1"/>
    </source>
</evidence>
<dbReference type="SUPFAM" id="SSF54523">
    <property type="entry name" value="Pili subunits"/>
    <property type="match status" value="1"/>
</dbReference>
<dbReference type="AlphaFoldDB" id="A0A4R3M0G2"/>
<evidence type="ECO:0000256" key="1">
    <source>
        <dbReference type="SAM" id="Phobius"/>
    </source>
</evidence>
<dbReference type="EMBL" id="SMAK01000011">
    <property type="protein sequence ID" value="TCT06500.1"/>
    <property type="molecule type" value="Genomic_DNA"/>
</dbReference>
<reference evidence="2 3" key="1">
    <citation type="submission" date="2019-03" db="EMBL/GenBank/DDBJ databases">
        <title>Genomic Encyclopedia of Type Strains, Phase IV (KMG-IV): sequencing the most valuable type-strain genomes for metagenomic binning, comparative biology and taxonomic classification.</title>
        <authorList>
            <person name="Goeker M."/>
        </authorList>
    </citation>
    <scope>NUCLEOTIDE SEQUENCE [LARGE SCALE GENOMIC DNA]</scope>
    <source>
        <strain evidence="2 3">DSM 19345</strain>
    </source>
</reference>
<evidence type="ECO:0000313" key="3">
    <source>
        <dbReference type="Proteomes" id="UP000295678"/>
    </source>
</evidence>
<protein>
    <submittedName>
        <fullName evidence="2">General secretion pathway protein H</fullName>
    </submittedName>
</protein>
<accession>A0A4R3M0G2</accession>
<dbReference type="InterPro" id="IPR045584">
    <property type="entry name" value="Pilin-like"/>
</dbReference>
<keyword evidence="1" id="KW-0812">Transmembrane</keyword>
<dbReference type="RefSeq" id="WP_132807568.1">
    <property type="nucleotide sequence ID" value="NZ_SMAK01000011.1"/>
</dbReference>